<comment type="pathway">
    <text evidence="1">Lipid metabolism.</text>
</comment>
<organism evidence="14 15">
    <name type="scientific">Plasmodium gonderi</name>
    <dbReference type="NCBI Taxonomy" id="77519"/>
    <lineage>
        <taxon>Eukaryota</taxon>
        <taxon>Sar</taxon>
        <taxon>Alveolata</taxon>
        <taxon>Apicomplexa</taxon>
        <taxon>Aconoidasida</taxon>
        <taxon>Haemosporida</taxon>
        <taxon>Plasmodiidae</taxon>
        <taxon>Plasmodium</taxon>
        <taxon>Plasmodium (Plasmodium)</taxon>
    </lineage>
</organism>
<evidence type="ECO:0000313" key="14">
    <source>
        <dbReference type="EMBL" id="GAW82098.1"/>
    </source>
</evidence>
<evidence type="ECO:0000256" key="8">
    <source>
        <dbReference type="ARBA" id="ARBA00023264"/>
    </source>
</evidence>
<evidence type="ECO:0000256" key="11">
    <source>
        <dbReference type="ARBA" id="ARBA00031473"/>
    </source>
</evidence>
<dbReference type="Gene3D" id="3.40.50.620">
    <property type="entry name" value="HUPs"/>
    <property type="match status" value="2"/>
</dbReference>
<dbReference type="PANTHER" id="PTHR45780">
    <property type="entry name" value="ETHANOLAMINE-PHOSPHATE CYTIDYLYLTRANSFERASE"/>
    <property type="match status" value="1"/>
</dbReference>
<reference evidence="15" key="1">
    <citation type="submission" date="2017-04" db="EMBL/GenBank/DDBJ databases">
        <title>Plasmodium gonderi genome.</title>
        <authorList>
            <person name="Arisue N."/>
            <person name="Honma H."/>
            <person name="Kawai S."/>
            <person name="Tougan T."/>
            <person name="Tanabe K."/>
            <person name="Horii T."/>
        </authorList>
    </citation>
    <scope>NUCLEOTIDE SEQUENCE [LARGE SCALE GENOMIC DNA]</scope>
    <source>
        <strain evidence="15">ATCC 30045</strain>
    </source>
</reference>
<dbReference type="Pfam" id="PF01467">
    <property type="entry name" value="CTP_transf_like"/>
    <property type="match status" value="2"/>
</dbReference>
<gene>
    <name evidence="14" type="ORF">PGO_120900</name>
</gene>
<feature type="domain" description="Cytidyltransferase-like" evidence="13">
    <location>
        <begin position="425"/>
        <end position="555"/>
    </location>
</feature>
<dbReference type="EC" id="2.7.7.14" evidence="10"/>
<evidence type="ECO:0000259" key="13">
    <source>
        <dbReference type="Pfam" id="PF01467"/>
    </source>
</evidence>
<dbReference type="GO" id="GO:0006646">
    <property type="term" value="P:phosphatidylethanolamine biosynthetic process"/>
    <property type="evidence" value="ECO:0007669"/>
    <property type="project" value="UniProtKB-UniPathway"/>
</dbReference>
<dbReference type="NCBIfam" id="TIGR00125">
    <property type="entry name" value="cyt_tran_rel"/>
    <property type="match status" value="2"/>
</dbReference>
<keyword evidence="15" id="KW-1185">Reference proteome</keyword>
<evidence type="ECO:0000256" key="3">
    <source>
        <dbReference type="ARBA" id="ARBA00022516"/>
    </source>
</evidence>
<dbReference type="OrthoDB" id="40021at2759"/>
<comment type="similarity">
    <text evidence="2">Belongs to the cytidylyltransferase family.</text>
</comment>
<evidence type="ECO:0000256" key="2">
    <source>
        <dbReference type="ARBA" id="ARBA00010101"/>
    </source>
</evidence>
<keyword evidence="3" id="KW-0444">Lipid biosynthesis</keyword>
<sequence>MMRNEFIVNTIYNHGNLKKVLGLLKSINKSNKLDLICQICDNCNIKDDEETLRIFLNELNHISNDESVSSKLNEKDKGGGGNNINSRNNSNQNKISLSNRIKHTEIVNRCHNNLLEDNNSNTYEEVKDLSGSLSNSSEEINEFDIDLNTSNNEKNKATRIYVDGIFDLSHSGHFNAMRQAKQLGDVVVVGINSDEDALNSKGVMPIYTQEERGALIAGCKWVDEVIIGTKYNVNMELLGKYNCDYAAHGSDIAYDRNGNCCYEEVKKNNKLKIFERSYGISSTTIINHLLQAVNSANKNALETDVVANNVLGDANIHTGYLNINEDDKLACTLSNGNCLNSTGEKSNFIKKCKTNSIELDDEQQQQQQQCAPTEVAGTGDNKIKASDAMSSLKHALSKNKCYVTASQLYQFMGKHEKKTRQKVVYVDGSFDIFHIGHLKILENAKKLGDYLIVGMHSDDVVRRMKGKYFPVVSLLERTLNVLAMKVVDDVVIGAPWLISESFIKRFQIDIVVRGTVVDYFYSSNELDPYAVPKKLNIYKELSSESGITTFEIIERIEKNKKCLMSNMSKRKKKEENIWKVNNTYVLN</sequence>
<dbReference type="CDD" id="cd02173">
    <property type="entry name" value="ECT"/>
    <property type="match status" value="1"/>
</dbReference>
<dbReference type="GO" id="GO:0005737">
    <property type="term" value="C:cytoplasm"/>
    <property type="evidence" value="ECO:0007669"/>
    <property type="project" value="TreeGrafter"/>
</dbReference>
<dbReference type="GO" id="GO:0004306">
    <property type="term" value="F:ethanolamine-phosphate cytidylyltransferase activity"/>
    <property type="evidence" value="ECO:0007669"/>
    <property type="project" value="UniProtKB-EC"/>
</dbReference>
<evidence type="ECO:0000313" key="15">
    <source>
        <dbReference type="Proteomes" id="UP000195521"/>
    </source>
</evidence>
<accession>A0A1Y1JKD2</accession>
<dbReference type="GeneID" id="39748830"/>
<dbReference type="SUPFAM" id="SSF52374">
    <property type="entry name" value="Nucleotidylyl transferase"/>
    <property type="match status" value="2"/>
</dbReference>
<evidence type="ECO:0000256" key="12">
    <source>
        <dbReference type="SAM" id="MobiDB-lite"/>
    </source>
</evidence>
<dbReference type="UniPathway" id="UPA00558">
    <property type="reaction ID" value="UER00742"/>
</dbReference>
<dbReference type="InterPro" id="IPR044608">
    <property type="entry name" value="Ect1/PCYT2"/>
</dbReference>
<evidence type="ECO:0000256" key="4">
    <source>
        <dbReference type="ARBA" id="ARBA00022679"/>
    </source>
</evidence>
<keyword evidence="7" id="KW-0594">Phospholipid biosynthesis</keyword>
<keyword evidence="6" id="KW-0443">Lipid metabolism</keyword>
<evidence type="ECO:0000256" key="10">
    <source>
        <dbReference type="ARBA" id="ARBA00024221"/>
    </source>
</evidence>
<feature type="region of interest" description="Disordered" evidence="12">
    <location>
        <begin position="67"/>
        <end position="94"/>
    </location>
</feature>
<comment type="pathway">
    <text evidence="9">Phospholipid metabolism; phosphatidylethanolamine biosynthesis; phosphatidylethanolamine from ethanolamine: step 2/3.</text>
</comment>
<protein>
    <recommendedName>
        <fullName evidence="10">ethanolamine-phosphate cytidylyltransferase</fullName>
        <ecNumber evidence="10">2.7.7.14</ecNumber>
    </recommendedName>
    <alternativeName>
        <fullName evidence="11">CTP:phosphoethanolamine cytidylyltransferase</fullName>
    </alternativeName>
</protein>
<dbReference type="RefSeq" id="XP_028544687.1">
    <property type="nucleotide sequence ID" value="XM_028688886.1"/>
</dbReference>
<evidence type="ECO:0000256" key="7">
    <source>
        <dbReference type="ARBA" id="ARBA00023209"/>
    </source>
</evidence>
<dbReference type="EMBL" id="BDQF01000013">
    <property type="protein sequence ID" value="GAW82098.1"/>
    <property type="molecule type" value="Genomic_DNA"/>
</dbReference>
<evidence type="ECO:0000256" key="6">
    <source>
        <dbReference type="ARBA" id="ARBA00023098"/>
    </source>
</evidence>
<dbReference type="AlphaFoldDB" id="A0A1Y1JKD2"/>
<keyword evidence="5 14" id="KW-0548">Nucleotidyltransferase</keyword>
<evidence type="ECO:0000256" key="1">
    <source>
        <dbReference type="ARBA" id="ARBA00005189"/>
    </source>
</evidence>
<evidence type="ECO:0000256" key="9">
    <source>
        <dbReference type="ARBA" id="ARBA00024191"/>
    </source>
</evidence>
<dbReference type="Proteomes" id="UP000195521">
    <property type="component" value="Unassembled WGS sequence"/>
</dbReference>
<dbReference type="CDD" id="cd02174">
    <property type="entry name" value="CCT"/>
    <property type="match status" value="1"/>
</dbReference>
<feature type="compositionally biased region" description="Low complexity" evidence="12">
    <location>
        <begin position="83"/>
        <end position="93"/>
    </location>
</feature>
<proteinExistence type="inferred from homology"/>
<keyword evidence="8" id="KW-1208">Phospholipid metabolism</keyword>
<comment type="caution">
    <text evidence="14">The sequence shown here is derived from an EMBL/GenBank/DDBJ whole genome shotgun (WGS) entry which is preliminary data.</text>
</comment>
<dbReference type="PANTHER" id="PTHR45780:SF2">
    <property type="entry name" value="ETHANOLAMINE-PHOSPHATE CYTIDYLYLTRANSFERASE"/>
    <property type="match status" value="1"/>
</dbReference>
<feature type="domain" description="Cytidyltransferase-like" evidence="13">
    <location>
        <begin position="161"/>
        <end position="286"/>
    </location>
</feature>
<dbReference type="OMA" id="FESNNWV"/>
<dbReference type="InterPro" id="IPR014729">
    <property type="entry name" value="Rossmann-like_a/b/a_fold"/>
</dbReference>
<name>A0A1Y1JKD2_PLAGO</name>
<dbReference type="InterPro" id="IPR041723">
    <property type="entry name" value="CCT"/>
</dbReference>
<keyword evidence="4 14" id="KW-0808">Transferase</keyword>
<evidence type="ECO:0000256" key="5">
    <source>
        <dbReference type="ARBA" id="ARBA00022695"/>
    </source>
</evidence>
<dbReference type="InterPro" id="IPR004821">
    <property type="entry name" value="Cyt_trans-like"/>
</dbReference>